<evidence type="ECO:0000313" key="2">
    <source>
        <dbReference type="EMBL" id="AII03343.1"/>
    </source>
</evidence>
<name>A0A076EE44_RHOOP</name>
<dbReference type="EMBL" id="CP008947">
    <property type="protein sequence ID" value="AII03343.1"/>
    <property type="molecule type" value="Genomic_DNA"/>
</dbReference>
<accession>A0A076EE44</accession>
<evidence type="ECO:0000313" key="3">
    <source>
        <dbReference type="Proteomes" id="UP000028488"/>
    </source>
</evidence>
<keyword evidence="1" id="KW-0472">Membrane</keyword>
<dbReference type="RefSeq" id="WP_128642071.1">
    <property type="nucleotide sequence ID" value="NZ_CP008947.1"/>
</dbReference>
<feature type="transmembrane region" description="Helical" evidence="1">
    <location>
        <begin position="65"/>
        <end position="84"/>
    </location>
</feature>
<protein>
    <submittedName>
        <fullName evidence="2">Membrane protein</fullName>
    </submittedName>
</protein>
<feature type="transmembrane region" description="Helical" evidence="1">
    <location>
        <begin position="253"/>
        <end position="272"/>
    </location>
</feature>
<dbReference type="Proteomes" id="UP000028488">
    <property type="component" value="Chromosome"/>
</dbReference>
<keyword evidence="1" id="KW-1133">Transmembrane helix</keyword>
<keyword evidence="1" id="KW-0812">Transmembrane</keyword>
<dbReference type="AlphaFoldDB" id="A0A076EE44"/>
<organism evidence="2 3">
    <name type="scientific">Rhodococcus opacus</name>
    <name type="common">Nocardia opaca</name>
    <dbReference type="NCBI Taxonomy" id="37919"/>
    <lineage>
        <taxon>Bacteria</taxon>
        <taxon>Bacillati</taxon>
        <taxon>Actinomycetota</taxon>
        <taxon>Actinomycetes</taxon>
        <taxon>Mycobacteriales</taxon>
        <taxon>Nocardiaceae</taxon>
        <taxon>Rhodococcus</taxon>
    </lineage>
</organism>
<evidence type="ECO:0000256" key="1">
    <source>
        <dbReference type="SAM" id="Phobius"/>
    </source>
</evidence>
<gene>
    <name evidence="2" type="ORF">EP51_01245</name>
</gene>
<sequence>MNAVTTGIVAGAAGTTMLDAVTYLDMAIRGRPASTVPEKTVESVASALGVAIPGRGDAFAARRSAFGALGGIAVGTGLGVAAALTRRAGARLTPTAGTIGIGLAAMAATDIPIALRGISDPRQWTAQDWLSDIVPHLVYGATVTTVLRQRDETTGHRTDPAAERSSTVRSAVIGAASGLRSSTGIAAALLSGAPGSAHRVRLVGATALVGGELVADKNPNVPSRLSPPALTGRLIAGGGGAAALSRRDRVDTASALIIGTVGALAGSFGGAWWRQWAGRRMPDWQAALAEDAVALTMAAAALRRPALSSSVSASR</sequence>
<dbReference type="eggNOG" id="ENOG5030TAE">
    <property type="taxonomic scope" value="Bacteria"/>
</dbReference>
<reference evidence="2 3" key="1">
    <citation type="submission" date="2014-07" db="EMBL/GenBank/DDBJ databases">
        <title>Genome Sequence of Rhodococcus opacus Strain R7, a Biodegrader of Mono- and Polycyclic Aromatic Hydrocarbons.</title>
        <authorList>
            <person name="Di Gennaro P."/>
            <person name="Zampolli J."/>
            <person name="Presti I."/>
            <person name="Cappelletti M."/>
            <person name="D'Ursi P."/>
            <person name="Orro A."/>
            <person name="Mezzelani A."/>
            <person name="Milanesi L."/>
        </authorList>
    </citation>
    <scope>NUCLEOTIDE SEQUENCE [LARGE SCALE GENOMIC DNA]</scope>
    <source>
        <strain evidence="2 3">R7</strain>
    </source>
</reference>
<feature type="transmembrane region" description="Helical" evidence="1">
    <location>
        <begin position="96"/>
        <end position="115"/>
    </location>
</feature>
<proteinExistence type="predicted"/>